<protein>
    <recommendedName>
        <fullName evidence="4">Serine/threonine protein kinase</fullName>
    </recommendedName>
</protein>
<keyword evidence="1" id="KW-0812">Transmembrane</keyword>
<keyword evidence="1" id="KW-0472">Membrane</keyword>
<keyword evidence="3" id="KW-1185">Reference proteome</keyword>
<proteinExistence type="predicted"/>
<evidence type="ECO:0000313" key="3">
    <source>
        <dbReference type="Proteomes" id="UP001597183"/>
    </source>
</evidence>
<sequence>MSSHHQPYYTPTPPPPAPKRAAWLFPVALTAALLAVGGTVFFLLTNGDEPEPVAALPEPATTTPAAPPAVPTPARGITTAADDETGNTVGVSCFLASNVGPRENFTIKPDRNGRHDFSPAWNAEGYFCDVIEVGGSQLEIVNPVSDREQTALRASEYADDDIASLFAICADVNPAEDFLKPGYQMTTAQVSELTGALVLCPDQPLSAKWRQLIQREDRPATAGGAVGDGPHRVGRLVKAGTYTAVDEDGCYWERQSGSGKVVESRFVAPGAKATVTVRTGDTLFLSAGCGEWRRAG</sequence>
<dbReference type="Proteomes" id="UP001597183">
    <property type="component" value="Unassembled WGS sequence"/>
</dbReference>
<gene>
    <name evidence="2" type="ORF">ACFQ5G_20875</name>
</gene>
<keyword evidence="1" id="KW-1133">Transmembrane helix</keyword>
<feature type="transmembrane region" description="Helical" evidence="1">
    <location>
        <begin position="21"/>
        <end position="44"/>
    </location>
</feature>
<accession>A0ABW4ACA2</accession>
<dbReference type="EMBL" id="JBHTMK010000031">
    <property type="protein sequence ID" value="MFD1367812.1"/>
    <property type="molecule type" value="Genomic_DNA"/>
</dbReference>
<reference evidence="3" key="1">
    <citation type="journal article" date="2019" name="Int. J. Syst. Evol. Microbiol.">
        <title>The Global Catalogue of Microorganisms (GCM) 10K type strain sequencing project: providing services to taxonomists for standard genome sequencing and annotation.</title>
        <authorList>
            <consortium name="The Broad Institute Genomics Platform"/>
            <consortium name="The Broad Institute Genome Sequencing Center for Infectious Disease"/>
            <person name="Wu L."/>
            <person name="Ma J."/>
        </authorList>
    </citation>
    <scope>NUCLEOTIDE SEQUENCE [LARGE SCALE GENOMIC DNA]</scope>
    <source>
        <strain evidence="3">CCM 7526</strain>
    </source>
</reference>
<evidence type="ECO:0000313" key="2">
    <source>
        <dbReference type="EMBL" id="MFD1367812.1"/>
    </source>
</evidence>
<evidence type="ECO:0000256" key="1">
    <source>
        <dbReference type="SAM" id="Phobius"/>
    </source>
</evidence>
<dbReference type="RefSeq" id="WP_317787227.1">
    <property type="nucleotide sequence ID" value="NZ_AP028461.1"/>
</dbReference>
<comment type="caution">
    <text evidence="2">The sequence shown here is derived from an EMBL/GenBank/DDBJ whole genome shotgun (WGS) entry which is preliminary data.</text>
</comment>
<evidence type="ECO:0008006" key="4">
    <source>
        <dbReference type="Google" id="ProtNLM"/>
    </source>
</evidence>
<organism evidence="2 3">
    <name type="scientific">Actinoplanes sichuanensis</name>
    <dbReference type="NCBI Taxonomy" id="512349"/>
    <lineage>
        <taxon>Bacteria</taxon>
        <taxon>Bacillati</taxon>
        <taxon>Actinomycetota</taxon>
        <taxon>Actinomycetes</taxon>
        <taxon>Micromonosporales</taxon>
        <taxon>Micromonosporaceae</taxon>
        <taxon>Actinoplanes</taxon>
    </lineage>
</organism>
<name>A0ABW4ACA2_9ACTN</name>